<dbReference type="Proteomes" id="UP000614424">
    <property type="component" value="Unassembled WGS sequence"/>
</dbReference>
<keyword evidence="1" id="KW-0472">Membrane</keyword>
<feature type="transmembrane region" description="Helical" evidence="1">
    <location>
        <begin position="55"/>
        <end position="74"/>
    </location>
</feature>
<organism evidence="2 3">
    <name type="scientific">Candidatus Desulfobia pelagia</name>
    <dbReference type="NCBI Taxonomy" id="2841692"/>
    <lineage>
        <taxon>Bacteria</taxon>
        <taxon>Pseudomonadati</taxon>
        <taxon>Thermodesulfobacteriota</taxon>
        <taxon>Desulfobulbia</taxon>
        <taxon>Desulfobulbales</taxon>
        <taxon>Desulfobulbaceae</taxon>
        <taxon>Candidatus Desulfobia</taxon>
    </lineage>
</organism>
<evidence type="ECO:0000313" key="2">
    <source>
        <dbReference type="EMBL" id="MBC8317298.1"/>
    </source>
</evidence>
<dbReference type="EMBL" id="JACNJZ010000080">
    <property type="protein sequence ID" value="MBC8317298.1"/>
    <property type="molecule type" value="Genomic_DNA"/>
</dbReference>
<comment type="caution">
    <text evidence="2">The sequence shown here is derived from an EMBL/GenBank/DDBJ whole genome shotgun (WGS) entry which is preliminary data.</text>
</comment>
<feature type="transmembrane region" description="Helical" evidence="1">
    <location>
        <begin position="29"/>
        <end position="48"/>
    </location>
</feature>
<keyword evidence="1" id="KW-0812">Transmembrane</keyword>
<proteinExistence type="predicted"/>
<feature type="transmembrane region" description="Helical" evidence="1">
    <location>
        <begin position="86"/>
        <end position="106"/>
    </location>
</feature>
<protein>
    <submittedName>
        <fullName evidence="2">Uncharacterized protein</fullName>
    </submittedName>
</protein>
<sequence length="110" mass="12434">MSDFLISIVDFFNKSVLIEQIRDVDVNGVFTNPWFLIPFICLIGWWVYKQAVNNLVLLVLVIGIWWFTGTPYAQDLILDGEIQAGKILPVAGVGIGALLVIIYLFFIRSD</sequence>
<dbReference type="AlphaFoldDB" id="A0A8J6NET2"/>
<reference evidence="2 3" key="1">
    <citation type="submission" date="2020-08" db="EMBL/GenBank/DDBJ databases">
        <title>Bridging the membrane lipid divide: bacteria of the FCB group superphylum have the potential to synthesize archaeal ether lipids.</title>
        <authorList>
            <person name="Villanueva L."/>
            <person name="Von Meijenfeldt F.A.B."/>
            <person name="Westbye A.B."/>
            <person name="Yadav S."/>
            <person name="Hopmans E.C."/>
            <person name="Dutilh B.E."/>
            <person name="Sinninghe Damste J.S."/>
        </authorList>
    </citation>
    <scope>NUCLEOTIDE SEQUENCE [LARGE SCALE GENOMIC DNA]</scope>
    <source>
        <strain evidence="2">NIOZ-UU47</strain>
    </source>
</reference>
<gene>
    <name evidence="2" type="ORF">H8E41_05290</name>
</gene>
<name>A0A8J6NET2_9BACT</name>
<accession>A0A8J6NET2</accession>
<evidence type="ECO:0000256" key="1">
    <source>
        <dbReference type="SAM" id="Phobius"/>
    </source>
</evidence>
<keyword evidence="1" id="KW-1133">Transmembrane helix</keyword>
<evidence type="ECO:0000313" key="3">
    <source>
        <dbReference type="Proteomes" id="UP000614424"/>
    </source>
</evidence>